<gene>
    <name evidence="2" type="ORF">MPEAHAMD_5378</name>
</gene>
<evidence type="ECO:0000256" key="1">
    <source>
        <dbReference type="SAM" id="SignalP"/>
    </source>
</evidence>
<reference evidence="2" key="2">
    <citation type="submission" date="2021-08" db="EMBL/GenBank/DDBJ databases">
        <authorList>
            <person name="Tani A."/>
            <person name="Ola A."/>
            <person name="Ogura Y."/>
            <person name="Katsura K."/>
            <person name="Hayashi T."/>
        </authorList>
    </citation>
    <scope>NUCLEOTIDE SEQUENCE</scope>
    <source>
        <strain evidence="2">JCM 32048</strain>
    </source>
</reference>
<comment type="caution">
    <text evidence="2">The sequence shown here is derived from an EMBL/GenBank/DDBJ whole genome shotgun (WGS) entry which is preliminary data.</text>
</comment>
<proteinExistence type="predicted"/>
<sequence length="409" mass="40614">MIRQIAAALLLIASLGAVRADGLVPVGDAPSGLCYAQGGSGARVPCVRQGETWTRVLRPTDPADGMTVGGTAISAILGGKAPLASPAFTGALSILSPPNSTIAGSTQTVVNGGTQANHGDHSVASGAAHFRGPDDAEQMRIGWFPAATAYTHAIGGNLGTGATYSCQDDANADAACNVIAQGRGRINVGNGSGIGLQVLDPGAPAVNPLRVLSGVTGGKAKIDAAEGLQIDAPAGKETAFSVNGVLAGKVRNSTSATTGNSWVEFAPSDTNAGRLRCDGVNANVGCYFAAKGTGSVTFASDQGALATFANSSANTLYDYSVFRAASTGTPILMQPGSGLSNIRIGGTGGVASALATNAAVGFLGIPTMAGAPTGTPVQAGAGTAYLTYDTTNSKLCVYVSSWKCSAVFQ</sequence>
<feature type="chain" id="PRO_5041459550" evidence="1">
    <location>
        <begin position="20"/>
        <end position="409"/>
    </location>
</feature>
<evidence type="ECO:0000313" key="3">
    <source>
        <dbReference type="Proteomes" id="UP001055286"/>
    </source>
</evidence>
<dbReference type="Proteomes" id="UP001055286">
    <property type="component" value="Unassembled WGS sequence"/>
</dbReference>
<dbReference type="EMBL" id="BPQJ01000035">
    <property type="protein sequence ID" value="GJD65191.1"/>
    <property type="molecule type" value="Genomic_DNA"/>
</dbReference>
<feature type="signal peptide" evidence="1">
    <location>
        <begin position="1"/>
        <end position="19"/>
    </location>
</feature>
<keyword evidence="3" id="KW-1185">Reference proteome</keyword>
<reference evidence="2" key="1">
    <citation type="journal article" date="2016" name="Front. Microbiol.">
        <title>Genome Sequence of the Piezophilic, Mesophilic Sulfate-Reducing Bacterium Desulfovibrio indicus J2T.</title>
        <authorList>
            <person name="Cao J."/>
            <person name="Maignien L."/>
            <person name="Shao Z."/>
            <person name="Alain K."/>
            <person name="Jebbar M."/>
        </authorList>
    </citation>
    <scope>NUCLEOTIDE SEQUENCE</scope>
    <source>
        <strain evidence="2">JCM 32048</strain>
    </source>
</reference>
<dbReference type="AlphaFoldDB" id="A0AA37HFQ6"/>
<accession>A0AA37HFQ6</accession>
<name>A0AA37HFQ6_9HYPH</name>
<keyword evidence="1" id="KW-0732">Signal</keyword>
<evidence type="ECO:0000313" key="2">
    <source>
        <dbReference type="EMBL" id="GJD65191.1"/>
    </source>
</evidence>
<dbReference type="RefSeq" id="WP_238192831.1">
    <property type="nucleotide sequence ID" value="NZ_BPQJ01000035.1"/>
</dbReference>
<protein>
    <submittedName>
        <fullName evidence="2">Uncharacterized protein</fullName>
    </submittedName>
</protein>
<organism evidence="2 3">
    <name type="scientific">Methylobacterium frigidaeris</name>
    <dbReference type="NCBI Taxonomy" id="2038277"/>
    <lineage>
        <taxon>Bacteria</taxon>
        <taxon>Pseudomonadati</taxon>
        <taxon>Pseudomonadota</taxon>
        <taxon>Alphaproteobacteria</taxon>
        <taxon>Hyphomicrobiales</taxon>
        <taxon>Methylobacteriaceae</taxon>
        <taxon>Methylobacterium</taxon>
    </lineage>
</organism>